<dbReference type="PANTHER" id="PTHR11142:SF0">
    <property type="entry name" value="TRNA PSEUDOURIDINE SYNTHASE-LIKE 1"/>
    <property type="match status" value="1"/>
</dbReference>
<organism evidence="9 10">
    <name type="scientific">Anoxybacillus thermarum</name>
    <dbReference type="NCBI Taxonomy" id="404937"/>
    <lineage>
        <taxon>Bacteria</taxon>
        <taxon>Bacillati</taxon>
        <taxon>Bacillota</taxon>
        <taxon>Bacilli</taxon>
        <taxon>Bacillales</taxon>
        <taxon>Anoxybacillaceae</taxon>
        <taxon>Anoxybacillus</taxon>
    </lineage>
</organism>
<dbReference type="PANTHER" id="PTHR11142">
    <property type="entry name" value="PSEUDOURIDYLATE SYNTHASE"/>
    <property type="match status" value="1"/>
</dbReference>
<dbReference type="GO" id="GO:0003723">
    <property type="term" value="F:RNA binding"/>
    <property type="evidence" value="ECO:0007669"/>
    <property type="project" value="InterPro"/>
</dbReference>
<keyword evidence="3 4" id="KW-0413">Isomerase</keyword>
<dbReference type="InterPro" id="IPR020094">
    <property type="entry name" value="TruA/RsuA/RluB/E/F_N"/>
</dbReference>
<comment type="function">
    <text evidence="4">Formation of pseudouridine at positions 38, 39 and 40 in the anticodon stem and loop of transfer RNAs.</text>
</comment>
<dbReference type="FunFam" id="3.30.70.580:FF:000001">
    <property type="entry name" value="tRNA pseudouridine synthase A"/>
    <property type="match status" value="1"/>
</dbReference>
<dbReference type="GO" id="GO:0160147">
    <property type="term" value="F:tRNA pseudouridine(38-40) synthase activity"/>
    <property type="evidence" value="ECO:0007669"/>
    <property type="project" value="UniProtKB-EC"/>
</dbReference>
<dbReference type="RefSeq" id="WP_043964925.1">
    <property type="nucleotide sequence ID" value="NZ_JXTH01000010.1"/>
</dbReference>
<dbReference type="Gene3D" id="3.30.70.580">
    <property type="entry name" value="Pseudouridine synthase I, catalytic domain, N-terminal subdomain"/>
    <property type="match status" value="1"/>
</dbReference>
<dbReference type="SUPFAM" id="SSF55120">
    <property type="entry name" value="Pseudouridine synthase"/>
    <property type="match status" value="1"/>
</dbReference>
<dbReference type="InterPro" id="IPR020103">
    <property type="entry name" value="PsdUridine_synth_cat_dom_sf"/>
</dbReference>
<evidence type="ECO:0000256" key="4">
    <source>
        <dbReference type="HAMAP-Rule" id="MF_00171"/>
    </source>
</evidence>
<name>A0A0D0QAR4_9BACL</name>
<evidence type="ECO:0000259" key="8">
    <source>
        <dbReference type="Pfam" id="PF01416"/>
    </source>
</evidence>
<dbReference type="EC" id="5.4.99.12" evidence="4"/>
<feature type="domain" description="Pseudouridine synthase I TruA alpha/beta" evidence="8">
    <location>
        <begin position="143"/>
        <end position="245"/>
    </location>
</feature>
<dbReference type="InterPro" id="IPR001406">
    <property type="entry name" value="PsdUridine_synth_TruA"/>
</dbReference>
<evidence type="ECO:0000256" key="5">
    <source>
        <dbReference type="PIRSR" id="PIRSR001430-1"/>
    </source>
</evidence>
<dbReference type="Proteomes" id="UP000032102">
    <property type="component" value="Unassembled WGS sequence"/>
</dbReference>
<dbReference type="AlphaFoldDB" id="A0A0D0QAR4"/>
<dbReference type="InterPro" id="IPR020095">
    <property type="entry name" value="PsdUridine_synth_TruA_C"/>
</dbReference>
<comment type="catalytic activity">
    <reaction evidence="4 7">
        <text>uridine(38/39/40) in tRNA = pseudouridine(38/39/40) in tRNA</text>
        <dbReference type="Rhea" id="RHEA:22376"/>
        <dbReference type="Rhea" id="RHEA-COMP:10085"/>
        <dbReference type="Rhea" id="RHEA-COMP:10087"/>
        <dbReference type="ChEBI" id="CHEBI:65314"/>
        <dbReference type="ChEBI" id="CHEBI:65315"/>
        <dbReference type="EC" id="5.4.99.12"/>
    </reaction>
</comment>
<comment type="caution">
    <text evidence="4">Lacks conserved residue(s) required for the propagation of feature annotation.</text>
</comment>
<comment type="caution">
    <text evidence="9">The sequence shown here is derived from an EMBL/GenBank/DDBJ whole genome shotgun (WGS) entry which is preliminary data.</text>
</comment>
<gene>
    <name evidence="4" type="primary">truA</name>
    <name evidence="9" type="ORF">LH47_00822</name>
</gene>
<evidence type="ECO:0000313" key="10">
    <source>
        <dbReference type="Proteomes" id="UP000032102"/>
    </source>
</evidence>
<keyword evidence="10" id="KW-1185">Reference proteome</keyword>
<dbReference type="PIRSF" id="PIRSF001430">
    <property type="entry name" value="tRNA_psdUrid_synth"/>
    <property type="match status" value="1"/>
</dbReference>
<evidence type="ECO:0000256" key="2">
    <source>
        <dbReference type="ARBA" id="ARBA00022694"/>
    </source>
</evidence>
<evidence type="ECO:0000256" key="6">
    <source>
        <dbReference type="PIRSR" id="PIRSR001430-2"/>
    </source>
</evidence>
<dbReference type="HAMAP" id="MF_00171">
    <property type="entry name" value="TruA"/>
    <property type="match status" value="1"/>
</dbReference>
<feature type="domain" description="Pseudouridine synthase I TruA alpha/beta" evidence="8">
    <location>
        <begin position="9"/>
        <end position="104"/>
    </location>
</feature>
<feature type="active site" description="Nucleophile" evidence="4 5">
    <location>
        <position position="53"/>
    </location>
</feature>
<comment type="similarity">
    <text evidence="1 4 7">Belongs to the tRNA pseudouridine synthase TruA family.</text>
</comment>
<reference evidence="9 10" key="1">
    <citation type="submission" date="2015-01" db="EMBL/GenBank/DDBJ databases">
        <title>Draft genome of Anoxybacillus thermarum strain AF/04.</title>
        <authorList>
            <person name="Poli A."/>
            <person name="Nicolaus B."/>
            <person name="Chan K.-G."/>
            <person name="Kahar U.M."/>
            <person name="Yaakob A.S."/>
            <person name="Chan C.S."/>
            <person name="Goh K.M."/>
        </authorList>
    </citation>
    <scope>NUCLEOTIDE SEQUENCE [LARGE SCALE GENOMIC DNA]</scope>
    <source>
        <strain evidence="9 10">AF/04</strain>
    </source>
</reference>
<feature type="binding site" evidence="4 6">
    <location>
        <position position="111"/>
    </location>
    <ligand>
        <name>substrate</name>
    </ligand>
</feature>
<evidence type="ECO:0000256" key="1">
    <source>
        <dbReference type="ARBA" id="ARBA00009375"/>
    </source>
</evidence>
<evidence type="ECO:0000313" key="9">
    <source>
        <dbReference type="EMBL" id="KIQ95133.1"/>
    </source>
</evidence>
<evidence type="ECO:0000256" key="3">
    <source>
        <dbReference type="ARBA" id="ARBA00023235"/>
    </source>
</evidence>
<proteinExistence type="inferred from homology"/>
<comment type="subunit">
    <text evidence="4">Homodimer.</text>
</comment>
<protein>
    <recommendedName>
        <fullName evidence="4">tRNA pseudouridine synthase A</fullName>
        <ecNumber evidence="4">5.4.99.12</ecNumber>
    </recommendedName>
    <alternativeName>
        <fullName evidence="4">tRNA pseudouridine(38-40) synthase</fullName>
    </alternativeName>
    <alternativeName>
        <fullName evidence="4">tRNA pseudouridylate synthase I</fullName>
    </alternativeName>
    <alternativeName>
        <fullName evidence="4">tRNA-uridine isomerase I</fullName>
    </alternativeName>
</protein>
<keyword evidence="2 4" id="KW-0819">tRNA processing</keyword>
<dbReference type="Gene3D" id="3.30.70.660">
    <property type="entry name" value="Pseudouridine synthase I, catalytic domain, C-terminal subdomain"/>
    <property type="match status" value="1"/>
</dbReference>
<dbReference type="CDD" id="cd02570">
    <property type="entry name" value="PseudoU_synth_EcTruA"/>
    <property type="match status" value="1"/>
</dbReference>
<dbReference type="NCBIfam" id="TIGR00071">
    <property type="entry name" value="hisT_truA"/>
    <property type="match status" value="1"/>
</dbReference>
<evidence type="ECO:0000256" key="7">
    <source>
        <dbReference type="RuleBase" id="RU003792"/>
    </source>
</evidence>
<dbReference type="PATRIC" id="fig|404937.3.peg.843"/>
<dbReference type="EMBL" id="JXTH01000010">
    <property type="protein sequence ID" value="KIQ95133.1"/>
    <property type="molecule type" value="Genomic_DNA"/>
</dbReference>
<dbReference type="GO" id="GO:0031119">
    <property type="term" value="P:tRNA pseudouridine synthesis"/>
    <property type="evidence" value="ECO:0007669"/>
    <property type="project" value="UniProtKB-UniRule"/>
</dbReference>
<accession>A0A0D0QAR4</accession>
<sequence>MRRIKCTIAYDGTHFAGYQIQQQKRTVQGELEHALSIIHKGKFVRVYASGRTDATVHAYGQVIHFDTPLAIPDEKWPKALNALLPDDVIVKEASEVPPSFHARFSVKKKEYRYRVWIGEKNVFLRHYVYHYPYKLHVTAMNEALRYVIGTHDFTSFCSAKTEIDDKVRTIYEAEVIQEGEELIFRLVGNGFLYNMVRIIVGTVLEVGRGERRAEEMKTILQQKNRSAAGKTAPGHGLYLWHVSYDN</sequence>
<dbReference type="InterPro" id="IPR020097">
    <property type="entry name" value="PsdUridine_synth_TruA_a/b_dom"/>
</dbReference>
<dbReference type="Pfam" id="PF01416">
    <property type="entry name" value="PseudoU_synth_1"/>
    <property type="match status" value="2"/>
</dbReference>